<dbReference type="InterPro" id="IPR050490">
    <property type="entry name" value="Bact_solute-bd_prot1"/>
</dbReference>
<dbReference type="InterPro" id="IPR006059">
    <property type="entry name" value="SBP"/>
</dbReference>
<dbReference type="PANTHER" id="PTHR43649">
    <property type="entry name" value="ARABINOSE-BINDING PROTEIN-RELATED"/>
    <property type="match status" value="1"/>
</dbReference>
<dbReference type="eggNOG" id="COG1653">
    <property type="taxonomic scope" value="Bacteria"/>
</dbReference>
<dbReference type="PROSITE" id="PS51257">
    <property type="entry name" value="PROKAR_LIPOPROTEIN"/>
    <property type="match status" value="1"/>
</dbReference>
<evidence type="ECO:0000313" key="4">
    <source>
        <dbReference type="EMBL" id="PEQ24156.1"/>
    </source>
</evidence>
<evidence type="ECO:0000313" key="5">
    <source>
        <dbReference type="Proteomes" id="UP000003490"/>
    </source>
</evidence>
<feature type="compositionally biased region" description="Polar residues" evidence="1">
    <location>
        <begin position="28"/>
        <end position="42"/>
    </location>
</feature>
<protein>
    <submittedName>
        <fullName evidence="3">ABC transporter, solute-binding protein</fullName>
    </submittedName>
    <submittedName>
        <fullName evidence="4">Sugar ABC transporter substrate-binding protein</fullName>
    </submittedName>
</protein>
<name>A7VQ20_9FIRM</name>
<dbReference type="HOGENOM" id="CLU_031285_12_0_9"/>
<dbReference type="Gene3D" id="3.40.190.10">
    <property type="entry name" value="Periplasmic binding protein-like II"/>
    <property type="match status" value="1"/>
</dbReference>
<sequence length="446" mass="49102">MKKFLSGALALALLLSTAACGNDAASDPGSSGEPSQASSQETSEPKEVVEITYPTYRVGTNVLAETEAYMIDSFNEEFDGKYKLVVEELPSDVSYQEKMAVLATTNDLPDLVEGKGPVMNLAIKNGQAQDLTSYIEADPDYKAEVGEAAFASNTIDGKIYGVPDLNQCFGYFYNTEMFEQAGITPAETWDEWMSNLEALKGIGVTPLTFFTGENSWTTQNVLVSIVGTQNEESNALMNSDDKIKDWNTPEIKEALEMVKIMLRDYSSSDAIGGVYANVANYFLQEKAAIMPNGAWMIPDFSDTEKAGEGFADKVGVAMYPGSGMVANYDYGFMMCTDDPAKQEGVWEAIKWFTNAEAQRIKLEMGGNIPVGPKVELTEVYREENPLTAQIVDLMGEAEYTYKTMNKLAYENLTYDGFSSLYPALVYDQITVDEMIQQMNDISAKNE</sequence>
<feature type="chain" id="PRO_5041894241" evidence="2">
    <location>
        <begin position="22"/>
        <end position="446"/>
    </location>
</feature>
<organism evidence="3 5">
    <name type="scientific">[Clostridium] leptum DSM 753</name>
    <dbReference type="NCBI Taxonomy" id="428125"/>
    <lineage>
        <taxon>Bacteria</taxon>
        <taxon>Bacillati</taxon>
        <taxon>Bacillota</taxon>
        <taxon>Clostridia</taxon>
        <taxon>Eubacteriales</taxon>
        <taxon>Oscillospiraceae</taxon>
        <taxon>Oscillospiraceae incertae sedis</taxon>
    </lineage>
</organism>
<feature type="signal peptide" evidence="2">
    <location>
        <begin position="1"/>
        <end position="21"/>
    </location>
</feature>
<feature type="region of interest" description="Disordered" evidence="1">
    <location>
        <begin position="23"/>
        <end position="46"/>
    </location>
</feature>
<evidence type="ECO:0000313" key="3">
    <source>
        <dbReference type="EMBL" id="EDO62525.1"/>
    </source>
</evidence>
<reference evidence="3 5" key="2">
    <citation type="submission" date="2007-08" db="EMBL/GenBank/DDBJ databases">
        <authorList>
            <person name="Fulton L."/>
            <person name="Clifton S."/>
            <person name="Fulton B."/>
            <person name="Xu J."/>
            <person name="Minx P."/>
            <person name="Pepin K.H."/>
            <person name="Johnson M."/>
            <person name="Thiruvilangam P."/>
            <person name="Bhonagiri V."/>
            <person name="Nash W.E."/>
            <person name="Wang C."/>
            <person name="Mardis E.R."/>
            <person name="Wilson R.K."/>
        </authorList>
    </citation>
    <scope>NUCLEOTIDE SEQUENCE [LARGE SCALE GENOMIC DNA]</scope>
    <source>
        <strain evidence="3 5">DSM 753</strain>
    </source>
</reference>
<evidence type="ECO:0000313" key="6">
    <source>
        <dbReference type="Proteomes" id="UP000220611"/>
    </source>
</evidence>
<dbReference type="Proteomes" id="UP000003490">
    <property type="component" value="Unassembled WGS sequence"/>
</dbReference>
<dbReference type="AlphaFoldDB" id="A7VQ20"/>
<dbReference type="SUPFAM" id="SSF53850">
    <property type="entry name" value="Periplasmic binding protein-like II"/>
    <property type="match status" value="1"/>
</dbReference>
<proteinExistence type="predicted"/>
<evidence type="ECO:0000256" key="1">
    <source>
        <dbReference type="SAM" id="MobiDB-lite"/>
    </source>
</evidence>
<dbReference type="Proteomes" id="UP000220611">
    <property type="component" value="Unassembled WGS sequence"/>
</dbReference>
<keyword evidence="6" id="KW-1185">Reference proteome</keyword>
<dbReference type="EMBL" id="ABCB02000014">
    <property type="protein sequence ID" value="EDO62525.1"/>
    <property type="molecule type" value="Genomic_DNA"/>
</dbReference>
<gene>
    <name evidence="4" type="ORF">CH238_09715</name>
    <name evidence="3" type="ORF">CLOLEP_00647</name>
</gene>
<reference evidence="4 6" key="3">
    <citation type="submission" date="2017-07" db="EMBL/GenBank/DDBJ databases">
        <title>Prevalence of linear plasmids in Cutibacterium (Propionibacterium) acnes isolates obtained from prostatic tissue.</title>
        <authorList>
            <person name="Davidsson S."/>
            <person name="Carlsson J."/>
            <person name="Molling P."/>
            <person name="Andren O."/>
            <person name="Andersson S.-O."/>
            <person name="Brzuszkiewicz E."/>
            <person name="Poehlein A."/>
            <person name="Al-Zeer M."/>
            <person name="Brinkmann V."/>
            <person name="Scavenius C."/>
            <person name="Nazipi S."/>
            <person name="Soderquist B."/>
            <person name="Bruggemann H."/>
        </authorList>
    </citation>
    <scope>NUCLEOTIDE SEQUENCE [LARGE SCALE GENOMIC DNA]</scope>
    <source>
        <strain evidence="4 6">DSM 753</strain>
    </source>
</reference>
<keyword evidence="2" id="KW-0732">Signal</keyword>
<comment type="caution">
    <text evidence="3">The sequence shown here is derived from an EMBL/GenBank/DDBJ whole genome shotgun (WGS) entry which is preliminary data.</text>
</comment>
<reference evidence="3 5" key="1">
    <citation type="submission" date="2007-08" db="EMBL/GenBank/DDBJ databases">
        <title>Draft genome sequence of Clostridium leptum (DSM 753).</title>
        <authorList>
            <person name="Sudarsanam P."/>
            <person name="Ley R."/>
            <person name="Guruge J."/>
            <person name="Turnbaugh P.J."/>
            <person name="Mahowald M."/>
            <person name="Liep D."/>
            <person name="Gordon J."/>
        </authorList>
    </citation>
    <scope>NUCLEOTIDE SEQUENCE [LARGE SCALE GENOMIC DNA]</scope>
    <source>
        <strain evidence="3 5">DSM 753</strain>
    </source>
</reference>
<accession>A7VQ20</accession>
<dbReference type="EMBL" id="NOXF01000007">
    <property type="protein sequence ID" value="PEQ24156.1"/>
    <property type="molecule type" value="Genomic_DNA"/>
</dbReference>
<dbReference type="OrthoDB" id="1824059at2"/>
<evidence type="ECO:0000256" key="2">
    <source>
        <dbReference type="SAM" id="SignalP"/>
    </source>
</evidence>
<dbReference type="Pfam" id="PF13416">
    <property type="entry name" value="SBP_bac_8"/>
    <property type="match status" value="1"/>
</dbReference>